<feature type="signal peptide" evidence="2">
    <location>
        <begin position="1"/>
        <end position="20"/>
    </location>
</feature>
<evidence type="ECO:0000313" key="4">
    <source>
        <dbReference type="Proteomes" id="UP000886939"/>
    </source>
</evidence>
<proteinExistence type="predicted"/>
<evidence type="ECO:0000256" key="2">
    <source>
        <dbReference type="SAM" id="SignalP"/>
    </source>
</evidence>
<name>A0AAV4YRF4_AERCA</name>
<reference evidence="3" key="1">
    <citation type="submission" date="2021-07" db="EMBL/GenBank/DDBJ databases">
        <title>Draft genome sequence of carbapenem-resistant Aeromonas spp. in Japan.</title>
        <authorList>
            <person name="Maehana S."/>
            <person name="Suzuki M."/>
            <person name="Kitasato H."/>
        </authorList>
    </citation>
    <scope>NUCLEOTIDE SEQUENCE</scope>
    <source>
        <strain evidence="3">KAM343</strain>
    </source>
</reference>
<sequence>MKKSAFVLAALLAVSTNTMAAEEGVAAAGTTGTSTSVGAGQGGSTLC</sequence>
<feature type="region of interest" description="Disordered" evidence="1">
    <location>
        <begin position="26"/>
        <end position="47"/>
    </location>
</feature>
<dbReference type="AlphaFoldDB" id="A0AAV4YRF4"/>
<evidence type="ECO:0000256" key="1">
    <source>
        <dbReference type="SAM" id="MobiDB-lite"/>
    </source>
</evidence>
<dbReference type="Proteomes" id="UP000886939">
    <property type="component" value="Unassembled WGS sequence"/>
</dbReference>
<organism evidence="3 4">
    <name type="scientific">Aeromonas caviae</name>
    <name type="common">Aeromonas punctata</name>
    <dbReference type="NCBI Taxonomy" id="648"/>
    <lineage>
        <taxon>Bacteria</taxon>
        <taxon>Pseudomonadati</taxon>
        <taxon>Pseudomonadota</taxon>
        <taxon>Gammaproteobacteria</taxon>
        <taxon>Aeromonadales</taxon>
        <taxon>Aeromonadaceae</taxon>
        <taxon>Aeromonas</taxon>
    </lineage>
</organism>
<dbReference type="EMBL" id="BPNI01000169">
    <property type="protein sequence ID" value="GJA43431.1"/>
    <property type="molecule type" value="Genomic_DNA"/>
</dbReference>
<feature type="chain" id="PRO_5043708324" description="Secreted protein" evidence="2">
    <location>
        <begin position="21"/>
        <end position="47"/>
    </location>
</feature>
<evidence type="ECO:0008006" key="5">
    <source>
        <dbReference type="Google" id="ProtNLM"/>
    </source>
</evidence>
<evidence type="ECO:0000313" key="3">
    <source>
        <dbReference type="EMBL" id="GJA43431.1"/>
    </source>
</evidence>
<dbReference type="RefSeq" id="WP_223917410.1">
    <property type="nucleotide sequence ID" value="NZ_BPNG01000178.1"/>
</dbReference>
<comment type="caution">
    <text evidence="3">The sequence shown here is derived from an EMBL/GenBank/DDBJ whole genome shotgun (WGS) entry which is preliminary data.</text>
</comment>
<accession>A0AAV4YRF4</accession>
<protein>
    <recommendedName>
        <fullName evidence="5">Secreted protein</fullName>
    </recommendedName>
</protein>
<feature type="compositionally biased region" description="Low complexity" evidence="1">
    <location>
        <begin position="26"/>
        <end position="38"/>
    </location>
</feature>
<keyword evidence="2" id="KW-0732">Signal</keyword>
<gene>
    <name evidence="3" type="ORF">KAM343_42270</name>
</gene>